<evidence type="ECO:0000313" key="3">
    <source>
        <dbReference type="Proteomes" id="UP000054564"/>
    </source>
</evidence>
<feature type="region of interest" description="Disordered" evidence="1">
    <location>
        <begin position="76"/>
        <end position="129"/>
    </location>
</feature>
<accession>A0A0L0V1G1</accession>
<organism evidence="2 3">
    <name type="scientific">Puccinia striiformis f. sp. tritici PST-78</name>
    <dbReference type="NCBI Taxonomy" id="1165861"/>
    <lineage>
        <taxon>Eukaryota</taxon>
        <taxon>Fungi</taxon>
        <taxon>Dikarya</taxon>
        <taxon>Basidiomycota</taxon>
        <taxon>Pucciniomycotina</taxon>
        <taxon>Pucciniomycetes</taxon>
        <taxon>Pucciniales</taxon>
        <taxon>Pucciniaceae</taxon>
        <taxon>Puccinia</taxon>
    </lineage>
</organism>
<dbReference type="EMBL" id="AJIL01000145">
    <property type="protein sequence ID" value="KNE93103.1"/>
    <property type="molecule type" value="Genomic_DNA"/>
</dbReference>
<feature type="region of interest" description="Disordered" evidence="1">
    <location>
        <begin position="143"/>
        <end position="165"/>
    </location>
</feature>
<dbReference type="AlphaFoldDB" id="A0A0L0V1G1"/>
<reference evidence="3" key="1">
    <citation type="submission" date="2014-03" db="EMBL/GenBank/DDBJ databases">
        <title>The Genome Sequence of Puccinia striiformis f. sp. tritici PST-78.</title>
        <authorList>
            <consortium name="The Broad Institute Genome Sequencing Platform"/>
            <person name="Cuomo C."/>
            <person name="Hulbert S."/>
            <person name="Chen X."/>
            <person name="Walker B."/>
            <person name="Young S.K."/>
            <person name="Zeng Q."/>
            <person name="Gargeya S."/>
            <person name="Fitzgerald M."/>
            <person name="Haas B."/>
            <person name="Abouelleil A."/>
            <person name="Alvarado L."/>
            <person name="Arachchi H.M."/>
            <person name="Berlin A.M."/>
            <person name="Chapman S.B."/>
            <person name="Goldberg J."/>
            <person name="Griggs A."/>
            <person name="Gujja S."/>
            <person name="Hansen M."/>
            <person name="Howarth C."/>
            <person name="Imamovic A."/>
            <person name="Larimer J."/>
            <person name="McCowan C."/>
            <person name="Montmayeur A."/>
            <person name="Murphy C."/>
            <person name="Neiman D."/>
            <person name="Pearson M."/>
            <person name="Priest M."/>
            <person name="Roberts A."/>
            <person name="Saif S."/>
            <person name="Shea T."/>
            <person name="Sisk P."/>
            <person name="Sykes S."/>
            <person name="Wortman J."/>
            <person name="Nusbaum C."/>
            <person name="Birren B."/>
        </authorList>
    </citation>
    <scope>NUCLEOTIDE SEQUENCE [LARGE SCALE GENOMIC DNA]</scope>
    <source>
        <strain evidence="3">race PST-78</strain>
    </source>
</reference>
<proteinExistence type="predicted"/>
<evidence type="ECO:0000313" key="2">
    <source>
        <dbReference type="EMBL" id="KNE93103.1"/>
    </source>
</evidence>
<protein>
    <submittedName>
        <fullName evidence="2">Uncharacterized protein</fullName>
    </submittedName>
</protein>
<keyword evidence="3" id="KW-1185">Reference proteome</keyword>
<evidence type="ECO:0000256" key="1">
    <source>
        <dbReference type="SAM" id="MobiDB-lite"/>
    </source>
</evidence>
<sequence length="180" mass="19999">MPWYSLAEQIFSGTAIIGEQFSSALNNNKNEKPKVPKIITSSTITGTPATPIQPLNLEPQTSRKYPITILPTIKLMPSFPDSTPGEHFQTSTTSPSERYDQDVRLTSSSEAPQPQDQSRHVKPNPDEGNMASLAQANIASTIPEREVVQQQRQHHKYMRPPQSDNQSYLFDGAYVCVSSL</sequence>
<comment type="caution">
    <text evidence="2">The sequence shown here is derived from an EMBL/GenBank/DDBJ whole genome shotgun (WGS) entry which is preliminary data.</text>
</comment>
<feature type="compositionally biased region" description="Polar residues" evidence="1">
    <location>
        <begin position="104"/>
        <end position="116"/>
    </location>
</feature>
<dbReference type="Proteomes" id="UP000054564">
    <property type="component" value="Unassembled WGS sequence"/>
</dbReference>
<name>A0A0L0V1G1_9BASI</name>
<gene>
    <name evidence="2" type="ORF">PSTG_13492</name>
</gene>